<dbReference type="InterPro" id="IPR050309">
    <property type="entry name" value="Type-B_Carboxylest/Lipase"/>
</dbReference>
<evidence type="ECO:0000259" key="5">
    <source>
        <dbReference type="Pfam" id="PF00135"/>
    </source>
</evidence>
<dbReference type="EC" id="3.1.1.-" evidence="3"/>
<gene>
    <name evidence="6" type="ORF">LTR24_007902</name>
</gene>
<dbReference type="PROSITE" id="PS00122">
    <property type="entry name" value="CARBOXYLESTERASE_B_1"/>
    <property type="match status" value="1"/>
</dbReference>
<dbReference type="SUPFAM" id="SSF53474">
    <property type="entry name" value="alpha/beta-Hydrolases"/>
    <property type="match status" value="1"/>
</dbReference>
<dbReference type="InterPro" id="IPR029058">
    <property type="entry name" value="AB_hydrolase_fold"/>
</dbReference>
<name>A0ABR0K1M3_9EURO</name>
<dbReference type="Gene3D" id="3.40.50.1820">
    <property type="entry name" value="alpha/beta hydrolase"/>
    <property type="match status" value="1"/>
</dbReference>
<organism evidence="6 7">
    <name type="scientific">Lithohypha guttulata</name>
    <dbReference type="NCBI Taxonomy" id="1690604"/>
    <lineage>
        <taxon>Eukaryota</taxon>
        <taxon>Fungi</taxon>
        <taxon>Dikarya</taxon>
        <taxon>Ascomycota</taxon>
        <taxon>Pezizomycotina</taxon>
        <taxon>Eurotiomycetes</taxon>
        <taxon>Chaetothyriomycetidae</taxon>
        <taxon>Chaetothyriales</taxon>
        <taxon>Trichomeriaceae</taxon>
        <taxon>Lithohypha</taxon>
    </lineage>
</organism>
<dbReference type="Proteomes" id="UP001345013">
    <property type="component" value="Unassembled WGS sequence"/>
</dbReference>
<feature type="region of interest" description="Disordered" evidence="4">
    <location>
        <begin position="1"/>
        <end position="26"/>
    </location>
</feature>
<sequence length="523" mass="55950">MPFAAPPINDLRFSPPADPPNRSGVQQANKQGLLCISTGSSTISSTQSEDCLYLAVYAPSSATSNSNLPVFVFIQGGGFNSNANPNLNGTGLIEASGNNIIVVTFNYRVGPWGFLAAASSAEGEPVANNGLRDQRKALEWVQKYISAFGGNPNHVVIGGDSAGAASVALQLSAYGGRNDNLFHAAAAESVSFATVLTTAESQYQYDNFTRAVGCDNSDPSTSLACLRSKSAAELAAQNFNIPYPGQTEPPLYMFNPTLDGDIITDLTYTAFEQGKFIDVPVIIGDDTNGGTVFTPKNTSSVQESNEFLTKQFPYLTSHHLAAIDSLYPNANQSACPASGCWWRQVSDAYGETRYMCPGLYISSAYANISTPLSSWRRSVGGGSVRARKPRAKSYAYRYNVEDPAQIAQGLGVPHTVELNAIFGPSNVPAGSAPASYYPGQSNAHVVPVIQAYWTSFIRTFDPNAYKLEGAARWEGYYGQGRAQVVPQRLLFNTGGETVMEQVDAGQRARCAYLQSIGASIKQK</sequence>
<proteinExistence type="inferred from homology"/>
<reference evidence="6 7" key="1">
    <citation type="submission" date="2023-08" db="EMBL/GenBank/DDBJ databases">
        <title>Black Yeasts Isolated from many extreme environments.</title>
        <authorList>
            <person name="Coleine C."/>
            <person name="Stajich J.E."/>
            <person name="Selbmann L."/>
        </authorList>
    </citation>
    <scope>NUCLEOTIDE SEQUENCE [LARGE SCALE GENOMIC DNA]</scope>
    <source>
        <strain evidence="6 7">CCFEE 5885</strain>
    </source>
</reference>
<evidence type="ECO:0000256" key="4">
    <source>
        <dbReference type="SAM" id="MobiDB-lite"/>
    </source>
</evidence>
<dbReference type="Pfam" id="PF00135">
    <property type="entry name" value="COesterase"/>
    <property type="match status" value="1"/>
</dbReference>
<evidence type="ECO:0000256" key="2">
    <source>
        <dbReference type="ARBA" id="ARBA00022801"/>
    </source>
</evidence>
<evidence type="ECO:0000256" key="1">
    <source>
        <dbReference type="ARBA" id="ARBA00005964"/>
    </source>
</evidence>
<evidence type="ECO:0000256" key="3">
    <source>
        <dbReference type="RuleBase" id="RU361235"/>
    </source>
</evidence>
<protein>
    <recommendedName>
        <fullName evidence="3">Carboxylic ester hydrolase</fullName>
        <ecNumber evidence="3">3.1.1.-</ecNumber>
    </recommendedName>
</protein>
<dbReference type="InterPro" id="IPR019826">
    <property type="entry name" value="Carboxylesterase_B_AS"/>
</dbReference>
<dbReference type="EMBL" id="JAVRRG010000126">
    <property type="protein sequence ID" value="KAK5082596.1"/>
    <property type="molecule type" value="Genomic_DNA"/>
</dbReference>
<comment type="similarity">
    <text evidence="1 3">Belongs to the type-B carboxylesterase/lipase family.</text>
</comment>
<evidence type="ECO:0000313" key="7">
    <source>
        <dbReference type="Proteomes" id="UP001345013"/>
    </source>
</evidence>
<accession>A0ABR0K1M3</accession>
<feature type="domain" description="Carboxylesterase type B" evidence="5">
    <location>
        <begin position="1"/>
        <end position="478"/>
    </location>
</feature>
<keyword evidence="7" id="KW-1185">Reference proteome</keyword>
<keyword evidence="2 3" id="KW-0378">Hydrolase</keyword>
<dbReference type="InterPro" id="IPR002018">
    <property type="entry name" value="CarbesteraseB"/>
</dbReference>
<dbReference type="PANTHER" id="PTHR11559">
    <property type="entry name" value="CARBOXYLESTERASE"/>
    <property type="match status" value="1"/>
</dbReference>
<comment type="caution">
    <text evidence="6">The sequence shown here is derived from an EMBL/GenBank/DDBJ whole genome shotgun (WGS) entry which is preliminary data.</text>
</comment>
<evidence type="ECO:0000313" key="6">
    <source>
        <dbReference type="EMBL" id="KAK5082596.1"/>
    </source>
</evidence>